<keyword evidence="1" id="KW-0472">Membrane</keyword>
<keyword evidence="1" id="KW-1133">Transmembrane helix</keyword>
<feature type="transmembrane region" description="Helical" evidence="1">
    <location>
        <begin position="187"/>
        <end position="209"/>
    </location>
</feature>
<evidence type="ECO:0000256" key="1">
    <source>
        <dbReference type="SAM" id="Phobius"/>
    </source>
</evidence>
<dbReference type="Proteomes" id="UP001322664">
    <property type="component" value="Chromosome"/>
</dbReference>
<feature type="transmembrane region" description="Helical" evidence="1">
    <location>
        <begin position="41"/>
        <end position="60"/>
    </location>
</feature>
<reference evidence="2 3" key="1">
    <citation type="submission" date="2023-09" db="EMBL/GenBank/DDBJ databases">
        <authorList>
            <person name="Page C.A."/>
            <person name="Perez-Diaz I.M."/>
        </authorList>
    </citation>
    <scope>NUCLEOTIDE SEQUENCE [LARGE SCALE GENOMIC DNA]</scope>
    <source>
        <strain evidence="2 3">Ll15</strain>
    </source>
</reference>
<feature type="transmembrane region" description="Helical" evidence="1">
    <location>
        <begin position="97"/>
        <end position="122"/>
    </location>
</feature>
<dbReference type="EMBL" id="CP137624">
    <property type="protein sequence ID" value="WPK11234.1"/>
    <property type="molecule type" value="Genomic_DNA"/>
</dbReference>
<evidence type="ECO:0000313" key="2">
    <source>
        <dbReference type="EMBL" id="WPK11234.1"/>
    </source>
</evidence>
<name>A0ABZ0RUZ1_9BACI</name>
<accession>A0ABZ0RUZ1</accession>
<feature type="transmembrane region" description="Helical" evidence="1">
    <location>
        <begin position="215"/>
        <end position="233"/>
    </location>
</feature>
<gene>
    <name evidence="2" type="ORF">R6U77_15260</name>
</gene>
<keyword evidence="1" id="KW-0812">Transmembrane</keyword>
<keyword evidence="3" id="KW-1185">Reference proteome</keyword>
<feature type="transmembrane region" description="Helical" evidence="1">
    <location>
        <begin position="12"/>
        <end position="35"/>
    </location>
</feature>
<organism evidence="2 3">
    <name type="scientific">Lysinibacillus louembei</name>
    <dbReference type="NCBI Taxonomy" id="1470088"/>
    <lineage>
        <taxon>Bacteria</taxon>
        <taxon>Bacillati</taxon>
        <taxon>Bacillota</taxon>
        <taxon>Bacilli</taxon>
        <taxon>Bacillales</taxon>
        <taxon>Bacillaceae</taxon>
        <taxon>Lysinibacillus</taxon>
    </lineage>
</organism>
<proteinExistence type="predicted"/>
<dbReference type="RefSeq" id="WP_319836295.1">
    <property type="nucleotide sequence ID" value="NZ_CP137624.1"/>
</dbReference>
<sequence>MTILQTRKNWLWLFLMLVLLTNMMLYSTSFGHTIIPQESNGVVLGSLIDFIIIAPLVFMLAKKKFSIKLMIGLMAAGCVLARLIIPQTMLAPYSSFTAFGIAAEIIIVAFEMLVISSFILYLPKIIKSTRTSDMPLLFAFPQAVDQHIKRRPMLHVLCSELLMFYYALFSWRQQAPAGYTLHKKTSYIAFQFMMIHAIVIETLGIHWWLHSKYPIVSVILLALNIYSVLFFLADLQAMRLNPAQIRNGTLYVSLGLMKRAKIPLSQITQMTTNVSEEKLPKNIAQFIVKDFEAGKPSVILHCDKPVAITLPFGIEKHYHQIAIKVDDAPAFIEELKTGV</sequence>
<protein>
    <submittedName>
        <fullName evidence="2">Beta-carotene 15,15'-monooxygenase</fullName>
    </submittedName>
</protein>
<feature type="transmembrane region" description="Helical" evidence="1">
    <location>
        <begin position="67"/>
        <end position="85"/>
    </location>
</feature>
<evidence type="ECO:0000313" key="3">
    <source>
        <dbReference type="Proteomes" id="UP001322664"/>
    </source>
</evidence>